<dbReference type="Gene3D" id="3.30.70.100">
    <property type="match status" value="1"/>
</dbReference>
<accession>A0A7L5BXT9</accession>
<dbReference type="Proteomes" id="UP000503336">
    <property type="component" value="Chromosome"/>
</dbReference>
<reference evidence="1 2" key="1">
    <citation type="submission" date="2020-02" db="EMBL/GenBank/DDBJ databases">
        <title>complete genome sequence of Rhodobacteraceae bacterium.</title>
        <authorList>
            <person name="Park J."/>
            <person name="Kim Y.-S."/>
            <person name="Kim K.-H."/>
        </authorList>
    </citation>
    <scope>NUCLEOTIDE SEQUENCE [LARGE SCALE GENOMIC DNA]</scope>
    <source>
        <strain evidence="1 2">RR4-56</strain>
    </source>
</reference>
<dbReference type="EMBL" id="CP049056">
    <property type="protein sequence ID" value="QIE55953.1"/>
    <property type="molecule type" value="Genomic_DNA"/>
</dbReference>
<gene>
    <name evidence="1" type="ORF">G5B40_11115</name>
</gene>
<keyword evidence="2" id="KW-1185">Reference proteome</keyword>
<keyword evidence="1" id="KW-0560">Oxidoreductase</keyword>
<evidence type="ECO:0000313" key="2">
    <source>
        <dbReference type="Proteomes" id="UP000503336"/>
    </source>
</evidence>
<dbReference type="RefSeq" id="WP_165098523.1">
    <property type="nucleotide sequence ID" value="NZ_CP049056.1"/>
</dbReference>
<protein>
    <submittedName>
        <fullName evidence="1">Antibiotic biosynthesis monooxygenase</fullName>
    </submittedName>
</protein>
<organism evidence="1 2">
    <name type="scientific">Pikeienuella piscinae</name>
    <dbReference type="NCBI Taxonomy" id="2748098"/>
    <lineage>
        <taxon>Bacteria</taxon>
        <taxon>Pseudomonadati</taxon>
        <taxon>Pseudomonadota</taxon>
        <taxon>Alphaproteobacteria</taxon>
        <taxon>Rhodobacterales</taxon>
        <taxon>Paracoccaceae</taxon>
        <taxon>Pikeienuella</taxon>
    </lineage>
</organism>
<name>A0A7L5BXT9_9RHOB</name>
<keyword evidence="1" id="KW-0503">Monooxygenase</keyword>
<evidence type="ECO:0000313" key="1">
    <source>
        <dbReference type="EMBL" id="QIE55953.1"/>
    </source>
</evidence>
<dbReference type="InterPro" id="IPR011008">
    <property type="entry name" value="Dimeric_a/b-barrel"/>
</dbReference>
<dbReference type="KEGG" id="hdh:G5B40_11115"/>
<dbReference type="SUPFAM" id="SSF54909">
    <property type="entry name" value="Dimeric alpha+beta barrel"/>
    <property type="match status" value="1"/>
</dbReference>
<proteinExistence type="predicted"/>
<sequence>MSVVVILTLKAAEDQYDQLAATMQAILPDTAKREGAELIRAAGDAEARTVTVYEEWDRIESQQAYMAWRTERGDIATLVAMLREPPELKVLTKLF</sequence>
<dbReference type="AlphaFoldDB" id="A0A7L5BXT9"/>
<dbReference type="GO" id="GO:0004497">
    <property type="term" value="F:monooxygenase activity"/>
    <property type="evidence" value="ECO:0007669"/>
    <property type="project" value="UniProtKB-KW"/>
</dbReference>